<evidence type="ECO:0000313" key="2">
    <source>
        <dbReference type="EMBL" id="PUA79273.1"/>
    </source>
</evidence>
<dbReference type="GO" id="GO:0008757">
    <property type="term" value="F:S-adenosylmethionine-dependent methyltransferase activity"/>
    <property type="evidence" value="ECO:0007669"/>
    <property type="project" value="InterPro"/>
</dbReference>
<dbReference type="InterPro" id="IPR029063">
    <property type="entry name" value="SAM-dependent_MTases_sf"/>
</dbReference>
<dbReference type="Pfam" id="PF08241">
    <property type="entry name" value="Methyltransf_11"/>
    <property type="match status" value="1"/>
</dbReference>
<dbReference type="CDD" id="cd02440">
    <property type="entry name" value="AdoMet_MTases"/>
    <property type="match status" value="1"/>
</dbReference>
<proteinExistence type="predicted"/>
<dbReference type="AlphaFoldDB" id="A0A2R7YSI9"/>
<evidence type="ECO:0000259" key="1">
    <source>
        <dbReference type="Pfam" id="PF08241"/>
    </source>
</evidence>
<gene>
    <name evidence="2" type="ORF">C7S10_19790</name>
</gene>
<keyword evidence="3" id="KW-1185">Reference proteome</keyword>
<dbReference type="Gene3D" id="3.40.50.150">
    <property type="entry name" value="Vaccinia Virus protein VP39"/>
    <property type="match status" value="1"/>
</dbReference>
<dbReference type="PANTHER" id="PTHR43861">
    <property type="entry name" value="TRANS-ACONITATE 2-METHYLTRANSFERASE-RELATED"/>
    <property type="match status" value="1"/>
</dbReference>
<dbReference type="EMBL" id="PYXZ01000011">
    <property type="protein sequence ID" value="PUA79273.1"/>
    <property type="molecule type" value="Genomic_DNA"/>
</dbReference>
<keyword evidence="2" id="KW-0808">Transferase</keyword>
<dbReference type="SUPFAM" id="SSF53335">
    <property type="entry name" value="S-adenosyl-L-methionine-dependent methyltransferases"/>
    <property type="match status" value="1"/>
</dbReference>
<dbReference type="RefSeq" id="WP_108346260.1">
    <property type="nucleotide sequence ID" value="NZ_PYXZ01000011.1"/>
</dbReference>
<reference evidence="2 3" key="1">
    <citation type="submission" date="2018-03" db="EMBL/GenBank/DDBJ databases">
        <authorList>
            <person name="Keele B.F."/>
        </authorList>
    </citation>
    <scope>NUCLEOTIDE SEQUENCE [LARGE SCALE GENOMIC DNA]</scope>
    <source>
        <strain evidence="2 3">IB-3</strain>
    </source>
</reference>
<feature type="domain" description="Methyltransferase type 11" evidence="1">
    <location>
        <begin position="44"/>
        <end position="137"/>
    </location>
</feature>
<accession>A0A2R7YSI9</accession>
<sequence length="241" mass="26188">MKADHYDGFAESYAKENETGLFNAHYALPAILGLAGDVAGRRILDAGCGAAPLAAALRERGAEVAGFDASPAMVELARKRLGPETSVLVADLSEPLPYATGEFDDVVASLVLHYLEDWSGPLAELKRVLRPGGRLILSVNHPVIRPVVYPEADYFEISPYTEDYTFDGRTASLTFWHRPLHAMTDAFTSAGFRIAVISEPPYDPDTPRELLPPDLGDRTSFLCFLFFVLEAGAGDPTRSGE</sequence>
<name>A0A2R7YSI9_9ACTN</name>
<protein>
    <submittedName>
        <fullName evidence="2">SAM-dependent methyltransferase</fullName>
    </submittedName>
</protein>
<comment type="caution">
    <text evidence="2">The sequence shown here is derived from an EMBL/GenBank/DDBJ whole genome shotgun (WGS) entry which is preliminary data.</text>
</comment>
<dbReference type="GO" id="GO:0032259">
    <property type="term" value="P:methylation"/>
    <property type="evidence" value="ECO:0007669"/>
    <property type="project" value="UniProtKB-KW"/>
</dbReference>
<dbReference type="InterPro" id="IPR013216">
    <property type="entry name" value="Methyltransf_11"/>
</dbReference>
<organism evidence="2 3">
    <name type="scientific">Nocardioides currus</name>
    <dbReference type="NCBI Taxonomy" id="2133958"/>
    <lineage>
        <taxon>Bacteria</taxon>
        <taxon>Bacillati</taxon>
        <taxon>Actinomycetota</taxon>
        <taxon>Actinomycetes</taxon>
        <taxon>Propionibacteriales</taxon>
        <taxon>Nocardioidaceae</taxon>
        <taxon>Nocardioides</taxon>
    </lineage>
</organism>
<dbReference type="OrthoDB" id="9805171at2"/>
<keyword evidence="2" id="KW-0489">Methyltransferase</keyword>
<dbReference type="PANTHER" id="PTHR43861:SF1">
    <property type="entry name" value="TRANS-ACONITATE 2-METHYLTRANSFERASE"/>
    <property type="match status" value="1"/>
</dbReference>
<evidence type="ECO:0000313" key="3">
    <source>
        <dbReference type="Proteomes" id="UP000244867"/>
    </source>
</evidence>
<dbReference type="Proteomes" id="UP000244867">
    <property type="component" value="Unassembled WGS sequence"/>
</dbReference>